<comment type="caution">
    <text evidence="1">The sequence shown here is derived from an EMBL/GenBank/DDBJ whole genome shotgun (WGS) entry which is preliminary data.</text>
</comment>
<evidence type="ECO:0000313" key="2">
    <source>
        <dbReference type="Proteomes" id="UP000790709"/>
    </source>
</evidence>
<feature type="non-terminal residue" evidence="1">
    <location>
        <position position="1"/>
    </location>
</feature>
<name>A0ACB8AUB2_9AGAM</name>
<organism evidence="1 2">
    <name type="scientific">Leucogyrophana mollusca</name>
    <dbReference type="NCBI Taxonomy" id="85980"/>
    <lineage>
        <taxon>Eukaryota</taxon>
        <taxon>Fungi</taxon>
        <taxon>Dikarya</taxon>
        <taxon>Basidiomycota</taxon>
        <taxon>Agaricomycotina</taxon>
        <taxon>Agaricomycetes</taxon>
        <taxon>Agaricomycetidae</taxon>
        <taxon>Boletales</taxon>
        <taxon>Boletales incertae sedis</taxon>
        <taxon>Leucogyrophana</taxon>
    </lineage>
</organism>
<accession>A0ACB8AUB2</accession>
<dbReference type="EMBL" id="MU267360">
    <property type="protein sequence ID" value="KAH7917006.1"/>
    <property type="molecule type" value="Genomic_DNA"/>
</dbReference>
<feature type="non-terminal residue" evidence="1">
    <location>
        <position position="52"/>
    </location>
</feature>
<gene>
    <name evidence="1" type="ORF">BV22DRAFT_977203</name>
</gene>
<evidence type="ECO:0000313" key="1">
    <source>
        <dbReference type="EMBL" id="KAH7917006.1"/>
    </source>
</evidence>
<reference evidence="1" key="1">
    <citation type="journal article" date="2021" name="New Phytol.">
        <title>Evolutionary innovations through gain and loss of genes in the ectomycorrhizal Boletales.</title>
        <authorList>
            <person name="Wu G."/>
            <person name="Miyauchi S."/>
            <person name="Morin E."/>
            <person name="Kuo A."/>
            <person name="Drula E."/>
            <person name="Varga T."/>
            <person name="Kohler A."/>
            <person name="Feng B."/>
            <person name="Cao Y."/>
            <person name="Lipzen A."/>
            <person name="Daum C."/>
            <person name="Hundley H."/>
            <person name="Pangilinan J."/>
            <person name="Johnson J."/>
            <person name="Barry K."/>
            <person name="LaButti K."/>
            <person name="Ng V."/>
            <person name="Ahrendt S."/>
            <person name="Min B."/>
            <person name="Choi I.G."/>
            <person name="Park H."/>
            <person name="Plett J.M."/>
            <person name="Magnuson J."/>
            <person name="Spatafora J.W."/>
            <person name="Nagy L.G."/>
            <person name="Henrissat B."/>
            <person name="Grigoriev I.V."/>
            <person name="Yang Z.L."/>
            <person name="Xu J."/>
            <person name="Martin F.M."/>
        </authorList>
    </citation>
    <scope>NUCLEOTIDE SEQUENCE</scope>
    <source>
        <strain evidence="1">KUC20120723A-06</strain>
    </source>
</reference>
<dbReference type="Proteomes" id="UP000790709">
    <property type="component" value="Unassembled WGS sequence"/>
</dbReference>
<protein>
    <submittedName>
        <fullName evidence="1">Uncharacterized protein</fullName>
    </submittedName>
</protein>
<keyword evidence="2" id="KW-1185">Reference proteome</keyword>
<sequence>GDVGRMEDLLPTLLLRFAGGGNSKYTIEVLELLQGLRREWPDVIKYVSHPSY</sequence>
<proteinExistence type="predicted"/>